<evidence type="ECO:0000313" key="12">
    <source>
        <dbReference type="Proteomes" id="UP000320235"/>
    </source>
</evidence>
<comment type="catalytic activity">
    <reaction evidence="8 9">
        <text>hydroxymethylbilane = uroporphyrinogen III + H2O</text>
        <dbReference type="Rhea" id="RHEA:18965"/>
        <dbReference type="ChEBI" id="CHEBI:15377"/>
        <dbReference type="ChEBI" id="CHEBI:57308"/>
        <dbReference type="ChEBI" id="CHEBI:57845"/>
        <dbReference type="EC" id="4.2.1.75"/>
    </reaction>
</comment>
<evidence type="ECO:0000313" key="11">
    <source>
        <dbReference type="EMBL" id="TQM23772.1"/>
    </source>
</evidence>
<comment type="pathway">
    <text evidence="1 9">Porphyrin-containing compound metabolism; protoporphyrin-IX biosynthesis; coproporphyrinogen-III from 5-aminolevulinate: step 3/4.</text>
</comment>
<reference evidence="11 12" key="1">
    <citation type="submission" date="2019-06" db="EMBL/GenBank/DDBJ databases">
        <title>Sequencing the genomes of 1000 actinobacteria strains.</title>
        <authorList>
            <person name="Klenk H.-P."/>
        </authorList>
    </citation>
    <scope>NUCLEOTIDE SEQUENCE [LARGE SCALE GENOMIC DNA]</scope>
    <source>
        <strain evidence="11 12">DSM 105492</strain>
    </source>
</reference>
<gene>
    <name evidence="11" type="ORF">FB391_3162</name>
</gene>
<keyword evidence="5 9" id="KW-0627">Porphyrin biosynthesis</keyword>
<dbReference type="Gene3D" id="3.40.50.10090">
    <property type="match status" value="2"/>
</dbReference>
<dbReference type="CDD" id="cd06578">
    <property type="entry name" value="HemD"/>
    <property type="match status" value="1"/>
</dbReference>
<evidence type="ECO:0000256" key="2">
    <source>
        <dbReference type="ARBA" id="ARBA00008133"/>
    </source>
</evidence>
<dbReference type="EMBL" id="VFPE01000005">
    <property type="protein sequence ID" value="TQM23772.1"/>
    <property type="molecule type" value="Genomic_DNA"/>
</dbReference>
<dbReference type="EC" id="4.2.1.75" evidence="3 9"/>
<name>A0A543EQG5_9MICO</name>
<dbReference type="SUPFAM" id="SSF69618">
    <property type="entry name" value="HemD-like"/>
    <property type="match status" value="1"/>
</dbReference>
<dbReference type="GO" id="GO:0006782">
    <property type="term" value="P:protoporphyrinogen IX biosynthetic process"/>
    <property type="evidence" value="ECO:0007669"/>
    <property type="project" value="UniProtKB-UniRule"/>
</dbReference>
<dbReference type="GO" id="GO:0004852">
    <property type="term" value="F:uroporphyrinogen-III synthase activity"/>
    <property type="evidence" value="ECO:0007669"/>
    <property type="project" value="UniProtKB-UniRule"/>
</dbReference>
<dbReference type="AlphaFoldDB" id="A0A543EQG5"/>
<comment type="function">
    <text evidence="6 9">Catalyzes cyclization of the linear tetrapyrrole, hydroxymethylbilane, to the macrocyclic uroporphyrinogen III.</text>
</comment>
<protein>
    <recommendedName>
        <fullName evidence="7 9">Uroporphyrinogen-III synthase</fullName>
        <ecNumber evidence="3 9">4.2.1.75</ecNumber>
    </recommendedName>
</protein>
<dbReference type="RefSeq" id="WP_141895920.1">
    <property type="nucleotide sequence ID" value="NZ_BAABLH010000006.1"/>
</dbReference>
<dbReference type="InterPro" id="IPR039793">
    <property type="entry name" value="UROS/Hem4"/>
</dbReference>
<evidence type="ECO:0000256" key="3">
    <source>
        <dbReference type="ARBA" id="ARBA00013109"/>
    </source>
</evidence>
<accession>A0A543EQG5</accession>
<evidence type="ECO:0000259" key="10">
    <source>
        <dbReference type="Pfam" id="PF02602"/>
    </source>
</evidence>
<evidence type="ECO:0000256" key="4">
    <source>
        <dbReference type="ARBA" id="ARBA00023239"/>
    </source>
</evidence>
<feature type="domain" description="Tetrapyrrole biosynthesis uroporphyrinogen III synthase" evidence="10">
    <location>
        <begin position="31"/>
        <end position="250"/>
    </location>
</feature>
<dbReference type="OrthoDB" id="9815856at2"/>
<keyword evidence="4 9" id="KW-0456">Lyase</keyword>
<evidence type="ECO:0000256" key="7">
    <source>
        <dbReference type="ARBA" id="ARBA00040167"/>
    </source>
</evidence>
<dbReference type="Pfam" id="PF02602">
    <property type="entry name" value="HEM4"/>
    <property type="match status" value="1"/>
</dbReference>
<evidence type="ECO:0000256" key="6">
    <source>
        <dbReference type="ARBA" id="ARBA00037589"/>
    </source>
</evidence>
<keyword evidence="12" id="KW-1185">Reference proteome</keyword>
<dbReference type="GO" id="GO:0006780">
    <property type="term" value="P:uroporphyrinogen III biosynthetic process"/>
    <property type="evidence" value="ECO:0007669"/>
    <property type="project" value="UniProtKB-UniRule"/>
</dbReference>
<evidence type="ECO:0000256" key="8">
    <source>
        <dbReference type="ARBA" id="ARBA00048617"/>
    </source>
</evidence>
<dbReference type="PANTHER" id="PTHR38042">
    <property type="entry name" value="UROPORPHYRINOGEN-III SYNTHASE, CHLOROPLASTIC"/>
    <property type="match status" value="1"/>
</dbReference>
<dbReference type="InterPro" id="IPR036108">
    <property type="entry name" value="4pyrrol_syn_uPrphyn_synt_sf"/>
</dbReference>
<comment type="similarity">
    <text evidence="2 9">Belongs to the uroporphyrinogen-III synthase family.</text>
</comment>
<dbReference type="PANTHER" id="PTHR38042:SF1">
    <property type="entry name" value="UROPORPHYRINOGEN-III SYNTHASE, CHLOROPLASTIC"/>
    <property type="match status" value="1"/>
</dbReference>
<proteinExistence type="inferred from homology"/>
<organism evidence="11 12">
    <name type="scientific">Microbacterium kyungheense</name>
    <dbReference type="NCBI Taxonomy" id="1263636"/>
    <lineage>
        <taxon>Bacteria</taxon>
        <taxon>Bacillati</taxon>
        <taxon>Actinomycetota</taxon>
        <taxon>Actinomycetes</taxon>
        <taxon>Micrococcales</taxon>
        <taxon>Microbacteriaceae</taxon>
        <taxon>Microbacterium</taxon>
    </lineage>
</organism>
<comment type="caution">
    <text evidence="11">The sequence shown here is derived from an EMBL/GenBank/DDBJ whole genome shotgun (WGS) entry which is preliminary data.</text>
</comment>
<sequence>MNTAAASHQPVKPLTGWRVLVPRGGPWGDGVAASLRRQGATPVIAPLINFAPTNDQATLEQSLADLAAGAFDWLTVTSATTVDVLYAYRAVVPATTKVAAVGETTAAALLAVGYRVDLVPERDNSAAGMAEQLIALEPEARDILTLRSEIAKPVLTRRLTEAGHRVRSVVAYRTVGVPVTDRIAEDVHSGRINAILVTSGSVAQQVHEQFPELPETTLVAAIGPRTAKDARRAGLDVDVIAEAQTVDALIDAVAKFSLPHAADEFAPKTGVLPQLHAKHQG</sequence>
<dbReference type="InterPro" id="IPR003754">
    <property type="entry name" value="4pyrrol_synth_uPrphyn_synth"/>
</dbReference>
<dbReference type="Proteomes" id="UP000320235">
    <property type="component" value="Unassembled WGS sequence"/>
</dbReference>
<evidence type="ECO:0000256" key="1">
    <source>
        <dbReference type="ARBA" id="ARBA00004772"/>
    </source>
</evidence>
<evidence type="ECO:0000256" key="9">
    <source>
        <dbReference type="RuleBase" id="RU366031"/>
    </source>
</evidence>
<evidence type="ECO:0000256" key="5">
    <source>
        <dbReference type="ARBA" id="ARBA00023244"/>
    </source>
</evidence>